<dbReference type="AlphaFoldDB" id="A0AAD9UKG2"/>
<dbReference type="InterPro" id="IPR029063">
    <property type="entry name" value="SAM-dependent_MTases_sf"/>
</dbReference>
<gene>
    <name evidence="2" type="ORF">NP493_27g07025</name>
</gene>
<dbReference type="Gene3D" id="3.40.50.150">
    <property type="entry name" value="Vaccinia Virus protein VP39"/>
    <property type="match status" value="1"/>
</dbReference>
<dbReference type="PANTHER" id="PTHR34203:SF15">
    <property type="entry name" value="SLL1173 PROTEIN"/>
    <property type="match status" value="1"/>
</dbReference>
<dbReference type="Pfam" id="PF05050">
    <property type="entry name" value="Methyltransf_21"/>
    <property type="match status" value="1"/>
</dbReference>
<dbReference type="InterPro" id="IPR052514">
    <property type="entry name" value="SAM-dependent_MTase"/>
</dbReference>
<proteinExistence type="predicted"/>
<dbReference type="PANTHER" id="PTHR34203">
    <property type="entry name" value="METHYLTRANSFERASE, FKBM FAMILY PROTEIN"/>
    <property type="match status" value="1"/>
</dbReference>
<keyword evidence="3" id="KW-1185">Reference proteome</keyword>
<dbReference type="InterPro" id="IPR006342">
    <property type="entry name" value="FkbM_mtfrase"/>
</dbReference>
<dbReference type="SUPFAM" id="SSF53335">
    <property type="entry name" value="S-adenosyl-L-methionine-dependent methyltransferases"/>
    <property type="match status" value="1"/>
</dbReference>
<evidence type="ECO:0000313" key="3">
    <source>
        <dbReference type="Proteomes" id="UP001209878"/>
    </source>
</evidence>
<dbReference type="EMBL" id="JAODUO010000026">
    <property type="protein sequence ID" value="KAK2192656.1"/>
    <property type="molecule type" value="Genomic_DNA"/>
</dbReference>
<sequence>MVGFLSSVSRLRDDSACAHDDDNDAYLPLQRRPVPFARRKLAIDVPPERNRNPYLNMYDTAAPIPNDISYYECIRTRTVPSFHICCYEANRDKFISGSLLSSGVWEPYITRIFQKALLKYPNAWVIDIGANIGYYSLLGAAMGHNIIAVEPVYEHVVRMHSGIKLNGFQQQVSVVFNALSDRHENVTMTRNEDNQGGVWMKPLTSATSLPKLRSEGQHSIVETTTLVHLLSTAQFSQAVIKIDIEGFECKALSKSKRLLQAVYVPYIFMEWRRMFVLQRQKHAPCNTADIRRLTRLLTSRGYVPHEVGTGFLLDPTRSTTSWKVGDVYWRHRTAAPLQDPY</sequence>
<dbReference type="NCBIfam" id="TIGR01444">
    <property type="entry name" value="fkbM_fam"/>
    <property type="match status" value="1"/>
</dbReference>
<feature type="domain" description="Methyltransferase FkbM" evidence="1">
    <location>
        <begin position="127"/>
        <end position="302"/>
    </location>
</feature>
<reference evidence="2" key="1">
    <citation type="journal article" date="2023" name="Mol. Biol. Evol.">
        <title>Third-Generation Sequencing Reveals the Adaptive Role of the Epigenome in Three Deep-Sea Polychaetes.</title>
        <authorList>
            <person name="Perez M."/>
            <person name="Aroh O."/>
            <person name="Sun Y."/>
            <person name="Lan Y."/>
            <person name="Juniper S.K."/>
            <person name="Young C.R."/>
            <person name="Angers B."/>
            <person name="Qian P.Y."/>
        </authorList>
    </citation>
    <scope>NUCLEOTIDE SEQUENCE</scope>
    <source>
        <strain evidence="2">R07B-5</strain>
    </source>
</reference>
<accession>A0AAD9UKG2</accession>
<evidence type="ECO:0000313" key="2">
    <source>
        <dbReference type="EMBL" id="KAK2192656.1"/>
    </source>
</evidence>
<comment type="caution">
    <text evidence="2">The sequence shown here is derived from an EMBL/GenBank/DDBJ whole genome shotgun (WGS) entry which is preliminary data.</text>
</comment>
<dbReference type="Proteomes" id="UP001209878">
    <property type="component" value="Unassembled WGS sequence"/>
</dbReference>
<name>A0AAD9UKG2_RIDPI</name>
<protein>
    <recommendedName>
        <fullName evidence="1">Methyltransferase FkbM domain-containing protein</fullName>
    </recommendedName>
</protein>
<evidence type="ECO:0000259" key="1">
    <source>
        <dbReference type="Pfam" id="PF05050"/>
    </source>
</evidence>
<organism evidence="2 3">
    <name type="scientific">Ridgeia piscesae</name>
    <name type="common">Tubeworm</name>
    <dbReference type="NCBI Taxonomy" id="27915"/>
    <lineage>
        <taxon>Eukaryota</taxon>
        <taxon>Metazoa</taxon>
        <taxon>Spiralia</taxon>
        <taxon>Lophotrochozoa</taxon>
        <taxon>Annelida</taxon>
        <taxon>Polychaeta</taxon>
        <taxon>Sedentaria</taxon>
        <taxon>Canalipalpata</taxon>
        <taxon>Sabellida</taxon>
        <taxon>Siboglinidae</taxon>
        <taxon>Ridgeia</taxon>
    </lineage>
</organism>